<sequence>MKQLVIIFPLILTCVSGTSLLSWFWEKSDNTNVLVADGVPLVSIPYEAMTDDEKFLQEAAKITDIQLSSPLQTCQHKVVMKIRTSCSDMTEEELAKLSVNLLNCQSSVEGRKIFPCTEEMSLKQCTTDMDADMWNAYHLMSNRARAVCYTARSTQFRALTELTVNKLMQSARSQVEALVTLKESHDRLEDKTLEALSSLTQGNKLLLEQQEFLKNAQVLSHKFVANNIRELTNEKALIRSGHAQLATMTEDIKNKLEKASEQLLSQSSERKENHKELLEDLENIQQQAQLIWEKIESSTNRIVQQNAEAAAHFEQTLEKLEKINDTIHFIWNVTESMRTEVEDKLSWITDYIGNTGEQLQKVYQISMHIIFLLGAMIIAAFLNAPFLTRASIMGLIPMNLVTFLKHGMNACLDFTSLTMLILLITTMHFIMVGIHALFGVSRDKKPRVEKLSHYFTDTPNGDLSRQPPKPPTTSEQKIFKTPLTTRLSNTLKDVYKLIANQLLRCKGNIMNMWQYMTVWFARNNLPMEELSCSYLPSKKSREDLIDDYGNEFPSVSEDDSDFLDRSFINENIVDTADLRLRWNDKERLTPGSTYSTRSSASRSISPSAMSSAKVLCSAYTKSGAKCRSRAQQGRHFCSRHSQGSSTLGD</sequence>
<proteinExistence type="predicted"/>
<feature type="region of interest" description="Disordered" evidence="2">
    <location>
        <begin position="456"/>
        <end position="476"/>
    </location>
</feature>
<name>A0A8J2MYG9_COTCN</name>
<evidence type="ECO:0000313" key="5">
    <source>
        <dbReference type="Proteomes" id="UP000786811"/>
    </source>
</evidence>
<evidence type="ECO:0000313" key="4">
    <source>
        <dbReference type="EMBL" id="CAG5103627.1"/>
    </source>
</evidence>
<evidence type="ECO:0000256" key="1">
    <source>
        <dbReference type="SAM" id="Coils"/>
    </source>
</evidence>
<dbReference type="EMBL" id="CAJNRD030001123">
    <property type="protein sequence ID" value="CAG5103627.1"/>
    <property type="molecule type" value="Genomic_DNA"/>
</dbReference>
<feature type="transmembrane region" description="Helical" evidence="3">
    <location>
        <begin position="369"/>
        <end position="396"/>
    </location>
</feature>
<feature type="coiled-coil region" evidence="1">
    <location>
        <begin position="242"/>
        <end position="291"/>
    </location>
</feature>
<evidence type="ECO:0000256" key="3">
    <source>
        <dbReference type="SAM" id="Phobius"/>
    </source>
</evidence>
<feature type="transmembrane region" description="Helical" evidence="3">
    <location>
        <begin position="416"/>
        <end position="440"/>
    </location>
</feature>
<reference evidence="4" key="1">
    <citation type="submission" date="2021-04" db="EMBL/GenBank/DDBJ databases">
        <authorList>
            <person name="Chebbi M.A.C M."/>
        </authorList>
    </citation>
    <scope>NUCLEOTIDE SEQUENCE</scope>
</reference>
<feature type="transmembrane region" description="Helical" evidence="3">
    <location>
        <begin position="6"/>
        <end position="25"/>
    </location>
</feature>
<keyword evidence="3" id="KW-0812">Transmembrane</keyword>
<protein>
    <submittedName>
        <fullName evidence="4">Similar to bmb: Protein brambleberry (Danio rerio)</fullName>
    </submittedName>
</protein>
<keyword evidence="3" id="KW-0472">Membrane</keyword>
<gene>
    <name evidence="4" type="ORF">HICCMSTLAB_LOCUS11604</name>
</gene>
<dbReference type="PANTHER" id="PTHR33538">
    <property type="entry name" value="PROTEIN GAMETE EXPRESSED 1"/>
    <property type="match status" value="1"/>
</dbReference>
<keyword evidence="1" id="KW-0175">Coiled coil</keyword>
<keyword evidence="3" id="KW-1133">Transmembrane helix</keyword>
<organism evidence="4 5">
    <name type="scientific">Cotesia congregata</name>
    <name type="common">Parasitoid wasp</name>
    <name type="synonym">Apanteles congregatus</name>
    <dbReference type="NCBI Taxonomy" id="51543"/>
    <lineage>
        <taxon>Eukaryota</taxon>
        <taxon>Metazoa</taxon>
        <taxon>Ecdysozoa</taxon>
        <taxon>Arthropoda</taxon>
        <taxon>Hexapoda</taxon>
        <taxon>Insecta</taxon>
        <taxon>Pterygota</taxon>
        <taxon>Neoptera</taxon>
        <taxon>Endopterygota</taxon>
        <taxon>Hymenoptera</taxon>
        <taxon>Apocrita</taxon>
        <taxon>Ichneumonoidea</taxon>
        <taxon>Braconidae</taxon>
        <taxon>Microgastrinae</taxon>
        <taxon>Cotesia</taxon>
    </lineage>
</organism>
<accession>A0A8J2MYG9</accession>
<dbReference type="PANTHER" id="PTHR33538:SF1">
    <property type="entry name" value="PROTEIN BRAMBLEBERRY"/>
    <property type="match status" value="1"/>
</dbReference>
<dbReference type="Proteomes" id="UP000786811">
    <property type="component" value="Unassembled WGS sequence"/>
</dbReference>
<dbReference type="InterPro" id="IPR040346">
    <property type="entry name" value="GEX1/Brambleberry"/>
</dbReference>
<dbReference type="OrthoDB" id="5978806at2759"/>
<comment type="caution">
    <text evidence="4">The sequence shown here is derived from an EMBL/GenBank/DDBJ whole genome shotgun (WGS) entry which is preliminary data.</text>
</comment>
<keyword evidence="5" id="KW-1185">Reference proteome</keyword>
<evidence type="ECO:0000256" key="2">
    <source>
        <dbReference type="SAM" id="MobiDB-lite"/>
    </source>
</evidence>
<dbReference type="AlphaFoldDB" id="A0A8J2MYG9"/>